<dbReference type="InterPro" id="IPR011990">
    <property type="entry name" value="TPR-like_helical_dom_sf"/>
</dbReference>
<dbReference type="CDD" id="cd00093">
    <property type="entry name" value="HTH_XRE"/>
    <property type="match status" value="1"/>
</dbReference>
<accession>A0A0R1MU99</accession>
<dbReference type="InterPro" id="IPR053163">
    <property type="entry name" value="HTH-type_regulator_Rgg"/>
</dbReference>
<dbReference type="PROSITE" id="PS50943">
    <property type="entry name" value="HTH_CROC1"/>
    <property type="match status" value="1"/>
</dbReference>
<organism evidence="2 3">
    <name type="scientific">Schleiferilactobacillus perolens DSM 12744</name>
    <dbReference type="NCBI Taxonomy" id="1423792"/>
    <lineage>
        <taxon>Bacteria</taxon>
        <taxon>Bacillati</taxon>
        <taxon>Bacillota</taxon>
        <taxon>Bacilli</taxon>
        <taxon>Lactobacillales</taxon>
        <taxon>Lactobacillaceae</taxon>
        <taxon>Schleiferilactobacillus</taxon>
    </lineage>
</organism>
<protein>
    <recommendedName>
        <fullName evidence="1">HTH cro/C1-type domain-containing protein</fullName>
    </recommendedName>
</protein>
<evidence type="ECO:0000259" key="1">
    <source>
        <dbReference type="PROSITE" id="PS50943"/>
    </source>
</evidence>
<evidence type="ECO:0000313" key="3">
    <source>
        <dbReference type="Proteomes" id="UP000051330"/>
    </source>
</evidence>
<dbReference type="STRING" id="1423792.FD09_GL000592"/>
<proteinExistence type="predicted"/>
<dbReference type="GO" id="GO:0003677">
    <property type="term" value="F:DNA binding"/>
    <property type="evidence" value="ECO:0007669"/>
    <property type="project" value="InterPro"/>
</dbReference>
<dbReference type="SUPFAM" id="SSF47413">
    <property type="entry name" value="lambda repressor-like DNA-binding domains"/>
    <property type="match status" value="1"/>
</dbReference>
<dbReference type="PANTHER" id="PTHR37038">
    <property type="entry name" value="TRANSCRIPTIONAL REGULATOR-RELATED"/>
    <property type="match status" value="1"/>
</dbReference>
<name>A0A0R1MU99_9LACO</name>
<dbReference type="Gene3D" id="1.25.40.10">
    <property type="entry name" value="Tetratricopeptide repeat domain"/>
    <property type="match status" value="1"/>
</dbReference>
<dbReference type="AlphaFoldDB" id="A0A0R1MU99"/>
<gene>
    <name evidence="2" type="ORF">FD09_GL000592</name>
</gene>
<feature type="domain" description="HTH cro/C1-type" evidence="1">
    <location>
        <begin position="7"/>
        <end position="60"/>
    </location>
</feature>
<sequence>MHIGRRFKELRKQRNVTLSEAVGNECSVAALSKFENELSEISSETFIHLVNRLHIDWREFQSDKKPAPFLPRYQQAVDQESPYQLLSLQYELVATHKGNPENNIAYCIVQLTLMRDYPATTTPNHLVKKQAVDYLIRVDHWNQEGFIMATLLVGLVPLSVVDLLIQHVLYQIESADTPQSKLDLANTFIADAALRESREGNIENAKKILLLSRQNTLPDLLVATHLKYVDCLIRQQAGDPHASGQLTQLRHFMNMINAGKIAKRWEKAAPGDPTF</sequence>
<comment type="caution">
    <text evidence="2">The sequence shown here is derived from an EMBL/GenBank/DDBJ whole genome shotgun (WGS) entry which is preliminary data.</text>
</comment>
<dbReference type="InterPro" id="IPR001387">
    <property type="entry name" value="Cro/C1-type_HTH"/>
</dbReference>
<dbReference type="OrthoDB" id="2327234at2"/>
<dbReference type="RefSeq" id="WP_057821355.1">
    <property type="nucleotide sequence ID" value="NZ_AZEC01000011.1"/>
</dbReference>
<dbReference type="Proteomes" id="UP000051330">
    <property type="component" value="Unassembled WGS sequence"/>
</dbReference>
<dbReference type="InterPro" id="IPR010982">
    <property type="entry name" value="Lambda_DNA-bd_dom_sf"/>
</dbReference>
<dbReference type="EMBL" id="AZEC01000011">
    <property type="protein sequence ID" value="KRL11670.1"/>
    <property type="molecule type" value="Genomic_DNA"/>
</dbReference>
<dbReference type="PATRIC" id="fig|1423792.3.peg.604"/>
<evidence type="ECO:0000313" key="2">
    <source>
        <dbReference type="EMBL" id="KRL11670.1"/>
    </source>
</evidence>
<reference evidence="2 3" key="1">
    <citation type="journal article" date="2015" name="Genome Announc.">
        <title>Expanding the biotechnology potential of lactobacilli through comparative genomics of 213 strains and associated genera.</title>
        <authorList>
            <person name="Sun Z."/>
            <person name="Harris H.M."/>
            <person name="McCann A."/>
            <person name="Guo C."/>
            <person name="Argimon S."/>
            <person name="Zhang W."/>
            <person name="Yang X."/>
            <person name="Jeffery I.B."/>
            <person name="Cooney J.C."/>
            <person name="Kagawa T.F."/>
            <person name="Liu W."/>
            <person name="Song Y."/>
            <person name="Salvetti E."/>
            <person name="Wrobel A."/>
            <person name="Rasinkangas P."/>
            <person name="Parkhill J."/>
            <person name="Rea M.C."/>
            <person name="O'Sullivan O."/>
            <person name="Ritari J."/>
            <person name="Douillard F.P."/>
            <person name="Paul Ross R."/>
            <person name="Yang R."/>
            <person name="Briner A.E."/>
            <person name="Felis G.E."/>
            <person name="de Vos W.M."/>
            <person name="Barrangou R."/>
            <person name="Klaenhammer T.R."/>
            <person name="Caufield P.W."/>
            <person name="Cui Y."/>
            <person name="Zhang H."/>
            <person name="O'Toole P.W."/>
        </authorList>
    </citation>
    <scope>NUCLEOTIDE SEQUENCE [LARGE SCALE GENOMIC DNA]</scope>
    <source>
        <strain evidence="2 3">DSM 12744</strain>
    </source>
</reference>
<keyword evidence="3" id="KW-1185">Reference proteome</keyword>